<dbReference type="RefSeq" id="XP_027617555.1">
    <property type="nucleotide sequence ID" value="XM_027761754.1"/>
</dbReference>
<feature type="compositionally biased region" description="Low complexity" evidence="1">
    <location>
        <begin position="632"/>
        <end position="648"/>
    </location>
</feature>
<dbReference type="EMBL" id="BFAD01000009">
    <property type="protein sequence ID" value="GBE86642.1"/>
    <property type="molecule type" value="Genomic_DNA"/>
</dbReference>
<proteinExistence type="predicted"/>
<evidence type="ECO:0000313" key="3">
    <source>
        <dbReference type="Proteomes" id="UP000287166"/>
    </source>
</evidence>
<organism evidence="2 3">
    <name type="scientific">Sparassis crispa</name>
    <dbReference type="NCBI Taxonomy" id="139825"/>
    <lineage>
        <taxon>Eukaryota</taxon>
        <taxon>Fungi</taxon>
        <taxon>Dikarya</taxon>
        <taxon>Basidiomycota</taxon>
        <taxon>Agaricomycotina</taxon>
        <taxon>Agaricomycetes</taxon>
        <taxon>Polyporales</taxon>
        <taxon>Sparassidaceae</taxon>
        <taxon>Sparassis</taxon>
    </lineage>
</organism>
<name>A0A401GWT4_9APHY</name>
<feature type="region of interest" description="Disordered" evidence="1">
    <location>
        <begin position="112"/>
        <end position="147"/>
    </location>
</feature>
<comment type="caution">
    <text evidence="2">The sequence shown here is derived from an EMBL/GenBank/DDBJ whole genome shotgun (WGS) entry which is preliminary data.</text>
</comment>
<dbReference type="Proteomes" id="UP000287166">
    <property type="component" value="Unassembled WGS sequence"/>
</dbReference>
<feature type="region of interest" description="Disordered" evidence="1">
    <location>
        <begin position="558"/>
        <end position="680"/>
    </location>
</feature>
<feature type="compositionally biased region" description="Basic residues" evidence="1">
    <location>
        <begin position="14"/>
        <end position="23"/>
    </location>
</feature>
<feature type="region of interest" description="Disordered" evidence="1">
    <location>
        <begin position="13"/>
        <end position="98"/>
    </location>
</feature>
<feature type="compositionally biased region" description="Basic and acidic residues" evidence="1">
    <location>
        <begin position="654"/>
        <end position="667"/>
    </location>
</feature>
<reference evidence="2 3" key="1">
    <citation type="journal article" date="2018" name="Sci. Rep.">
        <title>Genome sequence of the cauliflower mushroom Sparassis crispa (Hanabiratake) and its association with beneficial usage.</title>
        <authorList>
            <person name="Kiyama R."/>
            <person name="Furutani Y."/>
            <person name="Kawaguchi K."/>
            <person name="Nakanishi T."/>
        </authorList>
    </citation>
    <scope>NUCLEOTIDE SEQUENCE [LARGE SCALE GENOMIC DNA]</scope>
</reference>
<sequence>MGFFKRFLSLGSLKSKKKQKRASTKPPPAVKADAQGRIVQDKPRRQDPDANRLLRTTSARFADTQDVDVPPLPEPTNTLTPARSLSPAPSAATSTTVHRRGTFVVKVHERQLHSRTEFPHANPPLPTRNDPTTPDDDTSARRHRLRDSLFTPKDQSRLLALRHDPSVASLLNMYDDNGCLDSYVFSNTPDTPAPIHHIHLGHEPRRRTGSTLHELLGEPLPQPAYRANANANAADAIEGDISWAERFLRERLDGGSETSSLALQPPHTRFSDHDRHSEHALADLSADLSLDFPAISSMEVELSAGSPAPSPTPAPDTAGPTPGGGRAVDPKTPQSASTVFGFLTERCKFVRDRTVSALPSLDSDTASSTTSKILPPTPGTASPVSPSSPVSSLGSRTRSRRSTAQIQSVTVMTPAIAFARSASSVRIATVQDDPENPFLDHAPKHCPLVDKIPPSRIPRGPRLRGAAQDVPADQADAAVTHMYAQPSATLALPRASRSSSRERGGGLSASRTPSRPSTAGSSVSAVNDAADAVAHRVRPGRPSHVRKLDWFDGAAAYDDDEEDKENSADASRPKHHRTLPLRHFDPPSNQSHPHPYMHPLQQPLNRNKSTEGEPVTPARARTVFEARYPNYAGGEPPSPASSSELSPLGQDMMHNVRKERMRARDAQRWTGRVRGSGAKE</sequence>
<feature type="compositionally biased region" description="Low complexity" evidence="1">
    <location>
        <begin position="75"/>
        <end position="96"/>
    </location>
</feature>
<dbReference type="InParanoid" id="A0A401GWT4"/>
<accession>A0A401GWT4</accession>
<gene>
    <name evidence="2" type="ORF">SCP_0905220</name>
</gene>
<feature type="compositionally biased region" description="Basic and acidic residues" evidence="1">
    <location>
        <begin position="39"/>
        <end position="52"/>
    </location>
</feature>
<evidence type="ECO:0000256" key="1">
    <source>
        <dbReference type="SAM" id="MobiDB-lite"/>
    </source>
</evidence>
<keyword evidence="3" id="KW-1185">Reference proteome</keyword>
<feature type="region of interest" description="Disordered" evidence="1">
    <location>
        <begin position="484"/>
        <end position="526"/>
    </location>
</feature>
<protein>
    <submittedName>
        <fullName evidence="2">Uncharacterized protein</fullName>
    </submittedName>
</protein>
<feature type="region of interest" description="Disordered" evidence="1">
    <location>
        <begin position="255"/>
        <end position="276"/>
    </location>
</feature>
<dbReference type="GeneID" id="38783559"/>
<dbReference type="OrthoDB" id="3168838at2759"/>
<dbReference type="STRING" id="139825.A0A401GWT4"/>
<feature type="compositionally biased region" description="Low complexity" evidence="1">
    <location>
        <begin position="379"/>
        <end position="396"/>
    </location>
</feature>
<evidence type="ECO:0000313" key="2">
    <source>
        <dbReference type="EMBL" id="GBE86642.1"/>
    </source>
</evidence>
<dbReference type="AlphaFoldDB" id="A0A401GWT4"/>
<feature type="region of interest" description="Disordered" evidence="1">
    <location>
        <begin position="441"/>
        <end position="466"/>
    </location>
</feature>
<feature type="compositionally biased region" description="Low complexity" evidence="1">
    <location>
        <begin position="360"/>
        <end position="371"/>
    </location>
</feature>
<feature type="compositionally biased region" description="Low complexity" evidence="1">
    <location>
        <begin position="487"/>
        <end position="498"/>
    </location>
</feature>
<feature type="region of interest" description="Disordered" evidence="1">
    <location>
        <begin position="360"/>
        <end position="406"/>
    </location>
</feature>
<feature type="region of interest" description="Disordered" evidence="1">
    <location>
        <begin position="301"/>
        <end position="334"/>
    </location>
</feature>